<dbReference type="InterPro" id="IPR001148">
    <property type="entry name" value="CA_dom"/>
</dbReference>
<dbReference type="Pfam" id="PF00194">
    <property type="entry name" value="Carb_anhydrase"/>
    <property type="match status" value="1"/>
</dbReference>
<dbReference type="AlphaFoldDB" id="A0A084VX56"/>
<dbReference type="Gene3D" id="3.10.200.10">
    <property type="entry name" value="Alpha carbonic anhydrase"/>
    <property type="match status" value="1"/>
</dbReference>
<keyword evidence="3 4" id="KW-0862">Zinc</keyword>
<dbReference type="PANTHER" id="PTHR18952">
    <property type="entry name" value="CARBONIC ANHYDRASE"/>
    <property type="match status" value="1"/>
</dbReference>
<dbReference type="CDD" id="cd00326">
    <property type="entry name" value="alpha_CA"/>
    <property type="match status" value="1"/>
</dbReference>
<dbReference type="PROSITE" id="PS00162">
    <property type="entry name" value="ALPHA_CA_1"/>
    <property type="match status" value="1"/>
</dbReference>
<dbReference type="GO" id="GO:0005737">
    <property type="term" value="C:cytoplasm"/>
    <property type="evidence" value="ECO:0007669"/>
    <property type="project" value="TreeGrafter"/>
</dbReference>
<dbReference type="InterPro" id="IPR018338">
    <property type="entry name" value="Carbonic_anhydrase_a-class_CS"/>
</dbReference>
<dbReference type="STRING" id="74873.A0A084VX56"/>
<dbReference type="EMBL" id="ATLV01017849">
    <property type="status" value="NOT_ANNOTATED_CDS"/>
    <property type="molecule type" value="Genomic_DNA"/>
</dbReference>
<dbReference type="VEuPathDB" id="VectorBase:ASIC010261"/>
<name>A0A084VX56_ANOSI</name>
<evidence type="ECO:0000259" key="5">
    <source>
        <dbReference type="PROSITE" id="PS51144"/>
    </source>
</evidence>
<dbReference type="EC" id="4.2.1.1" evidence="4"/>
<protein>
    <recommendedName>
        <fullName evidence="4">Carbonic anhydrase</fullName>
        <ecNumber evidence="4">4.2.1.1</ecNumber>
    </recommendedName>
</protein>
<gene>
    <name evidence="6" type="ORF">ZHAS_00010261</name>
</gene>
<keyword evidence="8" id="KW-1185">Reference proteome</keyword>
<dbReference type="SUPFAM" id="SSF51069">
    <property type="entry name" value="Carbonic anhydrase"/>
    <property type="match status" value="1"/>
</dbReference>
<evidence type="ECO:0000256" key="2">
    <source>
        <dbReference type="ARBA" id="ARBA00022723"/>
    </source>
</evidence>
<dbReference type="Proteomes" id="UP000030765">
    <property type="component" value="Unassembled WGS sequence"/>
</dbReference>
<dbReference type="GO" id="GO:0004089">
    <property type="term" value="F:carbonate dehydratase activity"/>
    <property type="evidence" value="ECO:0007669"/>
    <property type="project" value="UniProtKB-UniRule"/>
</dbReference>
<dbReference type="VEuPathDB" id="VectorBase:ASIS012848"/>
<evidence type="ECO:0000256" key="3">
    <source>
        <dbReference type="ARBA" id="ARBA00022833"/>
    </source>
</evidence>
<dbReference type="EnsemblMetazoa" id="ASIC010261-RA">
    <property type="protein sequence ID" value="ASIC010261-PA"/>
    <property type="gene ID" value="ASIC010261"/>
</dbReference>
<comment type="cofactor">
    <cofactor evidence="4">
        <name>Zn(2+)</name>
        <dbReference type="ChEBI" id="CHEBI:29105"/>
    </cofactor>
</comment>
<sequence length="262" mass="29264">MVPNAVQSPVCLSKSLSRMVDDAIPLRFARYFDDYHGGKAKLTNDGQTAVLTLGLQPALQPCIAGGPLDGVYLFEQLHFHWGPNDSHGSEHLIEGVAHAMEIHLVHYNAKYGSFRKAMERSDGLAVVAFLVHARGTVDCEDFLRITRELQHIVLPGSTRHAPADCMRWLAAQDLDRHYFSYRGTLTTAPFFASVTWIVYAAPVYVSHNQTAAFRMLRTFAGHCATEPASATRRIESNFRPVQPSEPAVTFARNTRRRMQAKL</sequence>
<dbReference type="EMBL" id="KE525195">
    <property type="protein sequence ID" value="KFB42550.1"/>
    <property type="molecule type" value="Genomic_DNA"/>
</dbReference>
<dbReference type="PANTHER" id="PTHR18952:SF114">
    <property type="entry name" value="CARBONIC ANHYDRASE 3, ISOFORM A"/>
    <property type="match status" value="1"/>
</dbReference>
<evidence type="ECO:0000313" key="8">
    <source>
        <dbReference type="Proteomes" id="UP000030765"/>
    </source>
</evidence>
<evidence type="ECO:0000256" key="1">
    <source>
        <dbReference type="ARBA" id="ARBA00010718"/>
    </source>
</evidence>
<organism evidence="6">
    <name type="scientific">Anopheles sinensis</name>
    <name type="common">Mosquito</name>
    <dbReference type="NCBI Taxonomy" id="74873"/>
    <lineage>
        <taxon>Eukaryota</taxon>
        <taxon>Metazoa</taxon>
        <taxon>Ecdysozoa</taxon>
        <taxon>Arthropoda</taxon>
        <taxon>Hexapoda</taxon>
        <taxon>Insecta</taxon>
        <taxon>Pterygota</taxon>
        <taxon>Neoptera</taxon>
        <taxon>Endopterygota</taxon>
        <taxon>Diptera</taxon>
        <taxon>Nematocera</taxon>
        <taxon>Culicoidea</taxon>
        <taxon>Culicidae</taxon>
        <taxon>Anophelinae</taxon>
        <taxon>Anopheles</taxon>
    </lineage>
</organism>
<dbReference type="InterPro" id="IPR036398">
    <property type="entry name" value="CA_dom_sf"/>
</dbReference>
<dbReference type="OMA" id="HWGEDNC"/>
<keyword evidence="2 4" id="KW-0479">Metal-binding</keyword>
<dbReference type="PROSITE" id="PS51144">
    <property type="entry name" value="ALPHA_CA_2"/>
    <property type="match status" value="1"/>
</dbReference>
<reference evidence="6 8" key="1">
    <citation type="journal article" date="2014" name="BMC Genomics">
        <title>Genome sequence of Anopheles sinensis provides insight into genetics basis of mosquito competence for malaria parasites.</title>
        <authorList>
            <person name="Zhou D."/>
            <person name="Zhang D."/>
            <person name="Ding G."/>
            <person name="Shi L."/>
            <person name="Hou Q."/>
            <person name="Ye Y."/>
            <person name="Xu Y."/>
            <person name="Zhou H."/>
            <person name="Xiong C."/>
            <person name="Li S."/>
            <person name="Yu J."/>
            <person name="Hong S."/>
            <person name="Yu X."/>
            <person name="Zou P."/>
            <person name="Chen C."/>
            <person name="Chang X."/>
            <person name="Wang W."/>
            <person name="Lv Y."/>
            <person name="Sun Y."/>
            <person name="Ma L."/>
            <person name="Shen B."/>
            <person name="Zhu C."/>
        </authorList>
    </citation>
    <scope>NUCLEOTIDE SEQUENCE [LARGE SCALE GENOMIC DNA]</scope>
</reference>
<comment type="function">
    <text evidence="4">Reversible hydration of carbon dioxide.</text>
</comment>
<evidence type="ECO:0000313" key="6">
    <source>
        <dbReference type="EMBL" id="KFB42550.1"/>
    </source>
</evidence>
<reference evidence="7" key="2">
    <citation type="submission" date="2020-05" db="UniProtKB">
        <authorList>
            <consortium name="EnsemblMetazoa"/>
        </authorList>
    </citation>
    <scope>IDENTIFICATION</scope>
</reference>
<accession>A0A084VX56</accession>
<feature type="domain" description="Alpha-carbonic anhydrase" evidence="5">
    <location>
        <begin position="1"/>
        <end position="253"/>
    </location>
</feature>
<dbReference type="OrthoDB" id="429145at2759"/>
<proteinExistence type="inferred from homology"/>
<dbReference type="InterPro" id="IPR023561">
    <property type="entry name" value="Carbonic_anhydrase_a-class"/>
</dbReference>
<dbReference type="SMART" id="SM01057">
    <property type="entry name" value="Carb_anhydrase"/>
    <property type="match status" value="1"/>
</dbReference>
<keyword evidence="4" id="KW-0456">Lyase</keyword>
<dbReference type="GO" id="GO:0008270">
    <property type="term" value="F:zinc ion binding"/>
    <property type="evidence" value="ECO:0007669"/>
    <property type="project" value="UniProtKB-UniRule"/>
</dbReference>
<comment type="similarity">
    <text evidence="1 4">Belongs to the alpha-carbonic anhydrase family.</text>
</comment>
<evidence type="ECO:0000256" key="4">
    <source>
        <dbReference type="RuleBase" id="RU367011"/>
    </source>
</evidence>
<comment type="catalytic activity">
    <reaction evidence="4">
        <text>hydrogencarbonate + H(+) = CO2 + H2O</text>
        <dbReference type="Rhea" id="RHEA:10748"/>
        <dbReference type="ChEBI" id="CHEBI:15377"/>
        <dbReference type="ChEBI" id="CHEBI:15378"/>
        <dbReference type="ChEBI" id="CHEBI:16526"/>
        <dbReference type="ChEBI" id="CHEBI:17544"/>
        <dbReference type="EC" id="4.2.1.1"/>
    </reaction>
</comment>
<evidence type="ECO:0000313" key="7">
    <source>
        <dbReference type="EnsemblMetazoa" id="ASIC010261-PA"/>
    </source>
</evidence>